<evidence type="ECO:0000313" key="1">
    <source>
        <dbReference type="EMBL" id="KAK3576552.1"/>
    </source>
</evidence>
<reference evidence="1" key="3">
    <citation type="submission" date="2023-05" db="EMBL/GenBank/DDBJ databases">
        <authorList>
            <person name="Smith C.H."/>
        </authorList>
    </citation>
    <scope>NUCLEOTIDE SEQUENCE</scope>
    <source>
        <strain evidence="1">CHS0354</strain>
        <tissue evidence="1">Mantle</tissue>
    </source>
</reference>
<evidence type="ECO:0000313" key="2">
    <source>
        <dbReference type="Proteomes" id="UP001195483"/>
    </source>
</evidence>
<proteinExistence type="predicted"/>
<reference evidence="1" key="1">
    <citation type="journal article" date="2021" name="Genome Biol. Evol.">
        <title>A High-Quality Reference Genome for a Parasitic Bivalve with Doubly Uniparental Inheritance (Bivalvia: Unionida).</title>
        <authorList>
            <person name="Smith C.H."/>
        </authorList>
    </citation>
    <scope>NUCLEOTIDE SEQUENCE</scope>
    <source>
        <strain evidence="1">CHS0354</strain>
    </source>
</reference>
<reference evidence="1" key="2">
    <citation type="journal article" date="2021" name="Genome Biol. Evol.">
        <title>Developing a high-quality reference genome for a parasitic bivalve with doubly uniparental inheritance (Bivalvia: Unionida).</title>
        <authorList>
            <person name="Smith C.H."/>
        </authorList>
    </citation>
    <scope>NUCLEOTIDE SEQUENCE</scope>
    <source>
        <strain evidence="1">CHS0354</strain>
        <tissue evidence="1">Mantle</tissue>
    </source>
</reference>
<comment type="caution">
    <text evidence="1">The sequence shown here is derived from an EMBL/GenBank/DDBJ whole genome shotgun (WGS) entry which is preliminary data.</text>
</comment>
<name>A0AAE0RN56_9BIVA</name>
<keyword evidence="2" id="KW-1185">Reference proteome</keyword>
<dbReference type="EMBL" id="JAEAOA010000697">
    <property type="protein sequence ID" value="KAK3576552.1"/>
    <property type="molecule type" value="Genomic_DNA"/>
</dbReference>
<sequence length="329" mass="37682">MLDCKLFGDIQGQLLDVLSDLLKQECRYLVGISCDNIGKKLMMTCQSPLIELKLQGQDVAQVLITSVQFLLISFEVATTLVLKDKFIFEPSALYRVVHSHEPRREANAILWKFYSSFIGSKLASKKLSKETPDLHALGIAQEFLLLGSSSDVSSGKLKLAAFYLARDNLGMSEYVLNEIHEHFCYKISEWNIITTHTFQALLTENLSTTRLISQCVAFPVHYQPLEINCVPKALIPEMFRFTGQDQDDSHENDCQEQVRVDPKFYLYFLEFTCHHQQNKSPHKKAAQENMMFAIRHEDLKFMDTSLNLLAYCMMQEGRLVNSFNVLCKS</sequence>
<dbReference type="AlphaFoldDB" id="A0AAE0RN56"/>
<protein>
    <submittedName>
        <fullName evidence="1">Uncharacterized protein</fullName>
    </submittedName>
</protein>
<dbReference type="Proteomes" id="UP001195483">
    <property type="component" value="Unassembled WGS sequence"/>
</dbReference>
<accession>A0AAE0RN56</accession>
<organism evidence="1 2">
    <name type="scientific">Potamilus streckersoni</name>
    <dbReference type="NCBI Taxonomy" id="2493646"/>
    <lineage>
        <taxon>Eukaryota</taxon>
        <taxon>Metazoa</taxon>
        <taxon>Spiralia</taxon>
        <taxon>Lophotrochozoa</taxon>
        <taxon>Mollusca</taxon>
        <taxon>Bivalvia</taxon>
        <taxon>Autobranchia</taxon>
        <taxon>Heteroconchia</taxon>
        <taxon>Palaeoheterodonta</taxon>
        <taxon>Unionida</taxon>
        <taxon>Unionoidea</taxon>
        <taxon>Unionidae</taxon>
        <taxon>Ambleminae</taxon>
        <taxon>Lampsilini</taxon>
        <taxon>Potamilus</taxon>
    </lineage>
</organism>
<gene>
    <name evidence="1" type="ORF">CHS0354_011230</name>
</gene>